<reference evidence="7 8" key="1">
    <citation type="submission" date="2018-10" db="EMBL/GenBank/DDBJ databases">
        <title>Genomic Encyclopedia of Type Strains, Phase IV (KMG-IV): sequencing the most valuable type-strain genomes for metagenomic binning, comparative biology and taxonomic classification.</title>
        <authorList>
            <person name="Goeker M."/>
        </authorList>
    </citation>
    <scope>NUCLEOTIDE SEQUENCE [LARGE SCALE GENOMIC DNA]</scope>
    <source>
        <strain evidence="7 8">DSM 22228</strain>
    </source>
</reference>
<dbReference type="RefSeq" id="WP_121144952.1">
    <property type="nucleotide sequence ID" value="NZ_RBWY01000002.1"/>
</dbReference>
<dbReference type="PRINTS" id="PR00153">
    <property type="entry name" value="CSAPPISMRASE"/>
</dbReference>
<dbReference type="SUPFAM" id="SSF50891">
    <property type="entry name" value="Cyclophilin-like"/>
    <property type="match status" value="1"/>
</dbReference>
<dbReference type="EC" id="5.2.1.8" evidence="5"/>
<dbReference type="PIRSF" id="PIRSF001467">
    <property type="entry name" value="Peptidylpro_ismrse"/>
    <property type="match status" value="1"/>
</dbReference>
<comment type="catalytic activity">
    <reaction evidence="5">
        <text>[protein]-peptidylproline (omega=180) = [protein]-peptidylproline (omega=0)</text>
        <dbReference type="Rhea" id="RHEA:16237"/>
        <dbReference type="Rhea" id="RHEA-COMP:10747"/>
        <dbReference type="Rhea" id="RHEA-COMP:10748"/>
        <dbReference type="ChEBI" id="CHEBI:83833"/>
        <dbReference type="ChEBI" id="CHEBI:83834"/>
        <dbReference type="EC" id="5.2.1.8"/>
    </reaction>
</comment>
<feature type="domain" description="PPIase cyclophilin-type" evidence="6">
    <location>
        <begin position="29"/>
        <end position="184"/>
    </location>
</feature>
<dbReference type="InterPro" id="IPR020892">
    <property type="entry name" value="Cyclophilin-type_PPIase_CS"/>
</dbReference>
<protein>
    <recommendedName>
        <fullName evidence="5">Peptidyl-prolyl cis-trans isomerase</fullName>
        <shortName evidence="5">PPIase</shortName>
        <ecNumber evidence="5">5.2.1.8</ecNumber>
    </recommendedName>
</protein>
<evidence type="ECO:0000256" key="2">
    <source>
        <dbReference type="ARBA" id="ARBA00007365"/>
    </source>
</evidence>
<dbReference type="InterPro" id="IPR044665">
    <property type="entry name" value="E_coli_cyclophilin_A-like"/>
</dbReference>
<feature type="signal peptide" evidence="5">
    <location>
        <begin position="1"/>
        <end position="22"/>
    </location>
</feature>
<evidence type="ECO:0000313" key="7">
    <source>
        <dbReference type="EMBL" id="RKS85859.1"/>
    </source>
</evidence>
<feature type="chain" id="PRO_5019614508" description="Peptidyl-prolyl cis-trans isomerase" evidence="5">
    <location>
        <begin position="23"/>
        <end position="186"/>
    </location>
</feature>
<gene>
    <name evidence="7" type="ORF">DES39_1275</name>
</gene>
<dbReference type="EMBL" id="RBWY01000002">
    <property type="protein sequence ID" value="RKS85859.1"/>
    <property type="molecule type" value="Genomic_DNA"/>
</dbReference>
<name>A0A495REM0_9GAMM</name>
<dbReference type="CDD" id="cd01920">
    <property type="entry name" value="cyclophilin_EcCYP_like"/>
    <property type="match status" value="1"/>
</dbReference>
<dbReference type="OrthoDB" id="9807797at2"/>
<dbReference type="Pfam" id="PF00160">
    <property type="entry name" value="Pro_isomerase"/>
    <property type="match status" value="1"/>
</dbReference>
<dbReference type="GO" id="GO:0006457">
    <property type="term" value="P:protein folding"/>
    <property type="evidence" value="ECO:0007669"/>
    <property type="project" value="InterPro"/>
</dbReference>
<keyword evidence="5" id="KW-0732">Signal</keyword>
<comment type="caution">
    <text evidence="7">The sequence shown here is derived from an EMBL/GenBank/DDBJ whole genome shotgun (WGS) entry which is preliminary data.</text>
</comment>
<dbReference type="InterPro" id="IPR024936">
    <property type="entry name" value="Cyclophilin-type_PPIase"/>
</dbReference>
<comment type="similarity">
    <text evidence="2 5">Belongs to the cyclophilin-type PPIase family.</text>
</comment>
<keyword evidence="3 5" id="KW-0697">Rotamase</keyword>
<dbReference type="Gene3D" id="2.40.100.10">
    <property type="entry name" value="Cyclophilin-like"/>
    <property type="match status" value="1"/>
</dbReference>
<keyword evidence="8" id="KW-1185">Reference proteome</keyword>
<dbReference type="Proteomes" id="UP000278542">
    <property type="component" value="Unassembled WGS sequence"/>
</dbReference>
<proteinExistence type="inferred from homology"/>
<dbReference type="GO" id="GO:0003755">
    <property type="term" value="F:peptidyl-prolyl cis-trans isomerase activity"/>
    <property type="evidence" value="ECO:0007669"/>
    <property type="project" value="UniProtKB-UniRule"/>
</dbReference>
<evidence type="ECO:0000256" key="5">
    <source>
        <dbReference type="RuleBase" id="RU363019"/>
    </source>
</evidence>
<evidence type="ECO:0000256" key="4">
    <source>
        <dbReference type="ARBA" id="ARBA00023235"/>
    </source>
</evidence>
<dbReference type="PROSITE" id="PS00170">
    <property type="entry name" value="CSA_PPIASE_1"/>
    <property type="match status" value="1"/>
</dbReference>
<dbReference type="AlphaFoldDB" id="A0A495REM0"/>
<keyword evidence="4 5" id="KW-0413">Isomerase</keyword>
<dbReference type="PANTHER" id="PTHR43246">
    <property type="entry name" value="PEPTIDYL-PROLYL CIS-TRANS ISOMERASE CYP38, CHLOROPLASTIC"/>
    <property type="match status" value="1"/>
</dbReference>
<dbReference type="InterPro" id="IPR029000">
    <property type="entry name" value="Cyclophilin-like_dom_sf"/>
</dbReference>
<dbReference type="InterPro" id="IPR002130">
    <property type="entry name" value="Cyclophilin-type_PPIase_dom"/>
</dbReference>
<evidence type="ECO:0000259" key="6">
    <source>
        <dbReference type="PROSITE" id="PS50072"/>
    </source>
</evidence>
<organism evidence="7 8">
    <name type="scientific">Orbus hercynius</name>
    <dbReference type="NCBI Taxonomy" id="593135"/>
    <lineage>
        <taxon>Bacteria</taxon>
        <taxon>Pseudomonadati</taxon>
        <taxon>Pseudomonadota</taxon>
        <taxon>Gammaproteobacteria</taxon>
        <taxon>Orbales</taxon>
        <taxon>Orbaceae</taxon>
        <taxon>Orbus</taxon>
    </lineage>
</organism>
<comment type="function">
    <text evidence="1 5">PPIases accelerate the folding of proteins. It catalyzes the cis-trans isomerization of proline imidic peptide bonds in oligopeptides.</text>
</comment>
<evidence type="ECO:0000256" key="1">
    <source>
        <dbReference type="ARBA" id="ARBA00002388"/>
    </source>
</evidence>
<accession>A0A495REM0</accession>
<dbReference type="PROSITE" id="PS50072">
    <property type="entry name" value="CSA_PPIASE_2"/>
    <property type="match status" value="1"/>
</dbReference>
<evidence type="ECO:0000256" key="3">
    <source>
        <dbReference type="ARBA" id="ARBA00023110"/>
    </source>
</evidence>
<sequence length="186" mass="20210">MNAIKALLLTATLTLISTFAIANSKVLMETTAGNIEIELNSEQAPITTENFLTYVNNGFYNGLTFHRVIPNFMIQGGGADDQLNFKTPKAPIKNEADNGLKNDRGTIAMARTSAADSATSQFFINVVDNDFLNYQSPANYGYAVFGKVTQGMDVVDKIASVPTDRKGPHQNVPVDPIYITKVSVIE</sequence>
<evidence type="ECO:0000313" key="8">
    <source>
        <dbReference type="Proteomes" id="UP000278542"/>
    </source>
</evidence>